<evidence type="ECO:0000313" key="2">
    <source>
        <dbReference type="EMBL" id="KAK7016906.1"/>
    </source>
</evidence>
<comment type="caution">
    <text evidence="2">The sequence shown here is derived from an EMBL/GenBank/DDBJ whole genome shotgun (WGS) entry which is preliminary data.</text>
</comment>
<name>A0AAW0AV69_9AGAR</name>
<dbReference type="EMBL" id="JAWWNJ010000049">
    <property type="protein sequence ID" value="KAK7016906.1"/>
    <property type="molecule type" value="Genomic_DNA"/>
</dbReference>
<keyword evidence="1" id="KW-0812">Transmembrane</keyword>
<keyword evidence="3" id="KW-1185">Reference proteome</keyword>
<evidence type="ECO:0000313" key="3">
    <source>
        <dbReference type="Proteomes" id="UP001362999"/>
    </source>
</evidence>
<gene>
    <name evidence="2" type="ORF">R3P38DRAFT_2988267</name>
</gene>
<dbReference type="AlphaFoldDB" id="A0AAW0AV69"/>
<sequence length="72" mass="8226">MSFVRLVGHLRGIMLPTCGTRSFAIVFFSLVFMAFRANQAGNCRYIMMFFPDLRKSSPTSMTGLRARTRRSI</sequence>
<keyword evidence="1" id="KW-1133">Transmembrane helix</keyword>
<dbReference type="Proteomes" id="UP001362999">
    <property type="component" value="Unassembled WGS sequence"/>
</dbReference>
<organism evidence="2 3">
    <name type="scientific">Favolaschia claudopus</name>
    <dbReference type="NCBI Taxonomy" id="2862362"/>
    <lineage>
        <taxon>Eukaryota</taxon>
        <taxon>Fungi</taxon>
        <taxon>Dikarya</taxon>
        <taxon>Basidiomycota</taxon>
        <taxon>Agaricomycotina</taxon>
        <taxon>Agaricomycetes</taxon>
        <taxon>Agaricomycetidae</taxon>
        <taxon>Agaricales</taxon>
        <taxon>Marasmiineae</taxon>
        <taxon>Mycenaceae</taxon>
        <taxon>Favolaschia</taxon>
    </lineage>
</organism>
<proteinExistence type="predicted"/>
<evidence type="ECO:0008006" key="4">
    <source>
        <dbReference type="Google" id="ProtNLM"/>
    </source>
</evidence>
<reference evidence="2 3" key="1">
    <citation type="journal article" date="2024" name="J Genomics">
        <title>Draft genome sequencing and assembly of Favolaschia claudopus CIRM-BRFM 2984 isolated from oak limbs.</title>
        <authorList>
            <person name="Navarro D."/>
            <person name="Drula E."/>
            <person name="Chaduli D."/>
            <person name="Cazenave R."/>
            <person name="Ahrendt S."/>
            <person name="Wang J."/>
            <person name="Lipzen A."/>
            <person name="Daum C."/>
            <person name="Barry K."/>
            <person name="Grigoriev I.V."/>
            <person name="Favel A."/>
            <person name="Rosso M.N."/>
            <person name="Martin F."/>
        </authorList>
    </citation>
    <scope>NUCLEOTIDE SEQUENCE [LARGE SCALE GENOMIC DNA]</scope>
    <source>
        <strain evidence="2 3">CIRM-BRFM 2984</strain>
    </source>
</reference>
<protein>
    <recommendedName>
        <fullName evidence="4">Secreted protein</fullName>
    </recommendedName>
</protein>
<feature type="transmembrane region" description="Helical" evidence="1">
    <location>
        <begin position="12"/>
        <end position="35"/>
    </location>
</feature>
<feature type="non-terminal residue" evidence="2">
    <location>
        <position position="72"/>
    </location>
</feature>
<accession>A0AAW0AV69</accession>
<evidence type="ECO:0000256" key="1">
    <source>
        <dbReference type="SAM" id="Phobius"/>
    </source>
</evidence>
<keyword evidence="1" id="KW-0472">Membrane</keyword>